<keyword evidence="5" id="KW-0010">Activator</keyword>
<proteinExistence type="inferred from homology"/>
<dbReference type="STRING" id="37001.A0A1A9WPA3"/>
<evidence type="ECO:0000256" key="4">
    <source>
        <dbReference type="ARBA" id="ARBA00023015"/>
    </source>
</evidence>
<dbReference type="PANTHER" id="PTHR31705">
    <property type="entry name" value="MEDIATOR OF RNA POLYMERASE II TRANSCRIPTION SUBUNIT 30"/>
    <property type="match status" value="1"/>
</dbReference>
<dbReference type="GO" id="GO:0045893">
    <property type="term" value="P:positive regulation of DNA-templated transcription"/>
    <property type="evidence" value="ECO:0007669"/>
    <property type="project" value="TreeGrafter"/>
</dbReference>
<evidence type="ECO:0000256" key="9">
    <source>
        <dbReference type="ARBA" id="ARBA00031981"/>
    </source>
</evidence>
<organism evidence="12 13">
    <name type="scientific">Glossina brevipalpis</name>
    <dbReference type="NCBI Taxonomy" id="37001"/>
    <lineage>
        <taxon>Eukaryota</taxon>
        <taxon>Metazoa</taxon>
        <taxon>Ecdysozoa</taxon>
        <taxon>Arthropoda</taxon>
        <taxon>Hexapoda</taxon>
        <taxon>Insecta</taxon>
        <taxon>Pterygota</taxon>
        <taxon>Neoptera</taxon>
        <taxon>Endopterygota</taxon>
        <taxon>Diptera</taxon>
        <taxon>Brachycera</taxon>
        <taxon>Muscomorpha</taxon>
        <taxon>Hippoboscoidea</taxon>
        <taxon>Glossinidae</taxon>
        <taxon>Glossina</taxon>
    </lineage>
</organism>
<keyword evidence="7" id="KW-0539">Nucleus</keyword>
<evidence type="ECO:0000256" key="11">
    <source>
        <dbReference type="SAM" id="MobiDB-lite"/>
    </source>
</evidence>
<dbReference type="GO" id="GO:0003712">
    <property type="term" value="F:transcription coregulator activity"/>
    <property type="evidence" value="ECO:0007669"/>
    <property type="project" value="TreeGrafter"/>
</dbReference>
<comment type="subcellular location">
    <subcellularLocation>
        <location evidence="1">Nucleus</location>
    </subcellularLocation>
</comment>
<keyword evidence="6" id="KW-0804">Transcription</keyword>
<accession>A0A1A9WPA3</accession>
<evidence type="ECO:0000256" key="2">
    <source>
        <dbReference type="ARBA" id="ARBA00010606"/>
    </source>
</evidence>
<evidence type="ECO:0000313" key="13">
    <source>
        <dbReference type="Proteomes" id="UP000091820"/>
    </source>
</evidence>
<protein>
    <recommendedName>
        <fullName evidence="3">Mediator of RNA polymerase II transcription subunit 30</fullName>
    </recommendedName>
    <alternativeName>
        <fullName evidence="9">Mediator complex subunit 30</fullName>
    </alternativeName>
</protein>
<comment type="similarity">
    <text evidence="2">Belongs to the Mediator complex subunit 30 family.</text>
</comment>
<keyword evidence="13" id="KW-1185">Reference proteome</keyword>
<dbReference type="PANTHER" id="PTHR31705:SF4">
    <property type="entry name" value="MEDIATOR OF RNA POLYMERASE II TRANSCRIPTION SUBUNIT 30"/>
    <property type="match status" value="1"/>
</dbReference>
<dbReference type="AlphaFoldDB" id="A0A1A9WPA3"/>
<comment type="function">
    <text evidence="8">Component of the Mediator complex, a coactivator involved in the regulated transcription of nearly all RNA polymerase II-dependent genes. Mediator functions as a bridge to convey information from gene-specific regulatory proteins to the basal RNA polymerase II transcription machinery. Mediator is recruited to promoters by direct interactions with regulatory proteins and serves as a scaffold for the assembly of a functional preinitiation complex with RNA polymerase II and the general transcription factors.</text>
</comment>
<evidence type="ECO:0000256" key="6">
    <source>
        <dbReference type="ARBA" id="ARBA00023163"/>
    </source>
</evidence>
<dbReference type="Proteomes" id="UP000091820">
    <property type="component" value="Unassembled WGS sequence"/>
</dbReference>
<evidence type="ECO:0000256" key="10">
    <source>
        <dbReference type="SAM" id="Coils"/>
    </source>
</evidence>
<feature type="coiled-coil region" evidence="10">
    <location>
        <begin position="54"/>
        <end position="127"/>
    </location>
</feature>
<reference evidence="12" key="2">
    <citation type="submission" date="2020-05" db="UniProtKB">
        <authorList>
            <consortium name="EnsemblMetazoa"/>
        </authorList>
    </citation>
    <scope>IDENTIFICATION</scope>
    <source>
        <strain evidence="12">IAEA</strain>
    </source>
</reference>
<evidence type="ECO:0000256" key="1">
    <source>
        <dbReference type="ARBA" id="ARBA00004123"/>
    </source>
</evidence>
<dbReference type="EnsemblMetazoa" id="GBRI026905-RA">
    <property type="protein sequence ID" value="GBRI026905-PA"/>
    <property type="gene ID" value="GBRI026905"/>
</dbReference>
<keyword evidence="10" id="KW-0175">Coiled coil</keyword>
<evidence type="ECO:0000256" key="7">
    <source>
        <dbReference type="ARBA" id="ARBA00023242"/>
    </source>
</evidence>
<evidence type="ECO:0000256" key="8">
    <source>
        <dbReference type="ARBA" id="ARBA00025687"/>
    </source>
</evidence>
<keyword evidence="4" id="KW-0805">Transcription regulation</keyword>
<evidence type="ECO:0000313" key="12">
    <source>
        <dbReference type="EnsemblMetazoa" id="GBRI026905-PA"/>
    </source>
</evidence>
<feature type="region of interest" description="Disordered" evidence="11">
    <location>
        <begin position="1"/>
        <end position="30"/>
    </location>
</feature>
<name>A0A1A9WPA3_9MUSC</name>
<evidence type="ECO:0000256" key="3">
    <source>
        <dbReference type="ARBA" id="ARBA00019664"/>
    </source>
</evidence>
<dbReference type="Pfam" id="PF11315">
    <property type="entry name" value="Med30"/>
    <property type="match status" value="1"/>
</dbReference>
<dbReference type="InterPro" id="IPR021019">
    <property type="entry name" value="Mediator_Med30_met"/>
</dbReference>
<dbReference type="VEuPathDB" id="VectorBase:GBRI026905"/>
<dbReference type="GO" id="GO:0016592">
    <property type="term" value="C:mediator complex"/>
    <property type="evidence" value="ECO:0007669"/>
    <property type="project" value="TreeGrafter"/>
</dbReference>
<reference evidence="13" key="1">
    <citation type="submission" date="2014-03" db="EMBL/GenBank/DDBJ databases">
        <authorList>
            <person name="Aksoy S."/>
            <person name="Warren W."/>
            <person name="Wilson R.K."/>
        </authorList>
    </citation>
    <scope>NUCLEOTIDE SEQUENCE [LARGE SCALE GENOMIC DNA]</scope>
    <source>
        <strain evidence="13">IAEA</strain>
    </source>
</reference>
<sequence length="299" mass="34842">MSGQYPGAYNNAMGGHRGQFNAQQQQQQQQQMMNQLQMGPGAMMSMGYNQGNMMQQQQQVMLQQQQQLQQAQMHQNVNMQQQSQQIQNSSGAAANMVMMAQQQTQQQQQQQNQMQQQTQQAQTQQQQMPQTMGNQGNQQPTNNIMSISQQPHKEINIVALSRVGQETVQDITSRFQEIFTALKVIQPTANRDNSTVKKVQEHFRTIRLLFKRMRLIYERCNDGYPQGMEYATVESLIPFKDEPEHRLEATQCEEYRKALQENQELIDTVKLKNRQLREIIDRTRIIVWEINTMLSMRKS</sequence>
<evidence type="ECO:0000256" key="5">
    <source>
        <dbReference type="ARBA" id="ARBA00023159"/>
    </source>
</evidence>